<dbReference type="EMBL" id="CP045893">
    <property type="protein sequence ID" value="QQP53384.1"/>
    <property type="molecule type" value="Genomic_DNA"/>
</dbReference>
<protein>
    <submittedName>
        <fullName evidence="2">Quinone oxidoreductase</fullName>
    </submittedName>
</protein>
<name>A0A7T8KCK1_CALRO</name>
<dbReference type="GO" id="GO:0005829">
    <property type="term" value="C:cytosol"/>
    <property type="evidence" value="ECO:0007669"/>
    <property type="project" value="TreeGrafter"/>
</dbReference>
<dbReference type="Proteomes" id="UP000595437">
    <property type="component" value="Chromosome 4"/>
</dbReference>
<keyword evidence="3" id="KW-1185">Reference proteome</keyword>
<dbReference type="InterPro" id="IPR051603">
    <property type="entry name" value="Zinc-ADH_QOR/CCCR"/>
</dbReference>
<evidence type="ECO:0000256" key="1">
    <source>
        <dbReference type="ARBA" id="ARBA00022857"/>
    </source>
</evidence>
<proteinExistence type="predicted"/>
<evidence type="ECO:0000313" key="2">
    <source>
        <dbReference type="EMBL" id="QQP53384.1"/>
    </source>
</evidence>
<keyword evidence="1" id="KW-0521">NADP</keyword>
<gene>
    <name evidence="2" type="ORF">FKW44_005851</name>
</gene>
<reference evidence="3" key="1">
    <citation type="submission" date="2021-01" db="EMBL/GenBank/DDBJ databases">
        <title>Caligus Genome Assembly.</title>
        <authorList>
            <person name="Gallardo-Escarate C."/>
        </authorList>
    </citation>
    <scope>NUCLEOTIDE SEQUENCE [LARGE SCALE GENOMIC DNA]</scope>
</reference>
<dbReference type="GO" id="GO:0070402">
    <property type="term" value="F:NADPH binding"/>
    <property type="evidence" value="ECO:0007669"/>
    <property type="project" value="TreeGrafter"/>
</dbReference>
<dbReference type="Gene3D" id="3.40.50.720">
    <property type="entry name" value="NAD(P)-binding Rossmann-like Domain"/>
    <property type="match status" value="1"/>
</dbReference>
<dbReference type="GO" id="GO:0003730">
    <property type="term" value="F:mRNA 3'-UTR binding"/>
    <property type="evidence" value="ECO:0007669"/>
    <property type="project" value="TreeGrafter"/>
</dbReference>
<sequence>MMGAKLRPGESSRANCPWIGATVVGTAANKGRNGRVSYCGAHNVFNHNHRSYQKKILSIIGEEGFDVIIEHLANVNL</sequence>
<feature type="non-terminal residue" evidence="2">
    <location>
        <position position="77"/>
    </location>
</feature>
<dbReference type="OrthoDB" id="203908at2759"/>
<accession>A0A7T8KCK1</accession>
<dbReference type="SUPFAM" id="SSF51735">
    <property type="entry name" value="NAD(P)-binding Rossmann-fold domains"/>
    <property type="match status" value="1"/>
</dbReference>
<dbReference type="PANTHER" id="PTHR44154">
    <property type="entry name" value="QUINONE OXIDOREDUCTASE"/>
    <property type="match status" value="1"/>
</dbReference>
<dbReference type="GO" id="GO:0003960">
    <property type="term" value="F:quinone reductase (NADPH) activity"/>
    <property type="evidence" value="ECO:0007669"/>
    <property type="project" value="TreeGrafter"/>
</dbReference>
<evidence type="ECO:0000313" key="3">
    <source>
        <dbReference type="Proteomes" id="UP000595437"/>
    </source>
</evidence>
<dbReference type="InterPro" id="IPR036291">
    <property type="entry name" value="NAD(P)-bd_dom_sf"/>
</dbReference>
<dbReference type="PANTHER" id="PTHR44154:SF1">
    <property type="entry name" value="QUINONE OXIDOREDUCTASE"/>
    <property type="match status" value="1"/>
</dbReference>
<organism evidence="2 3">
    <name type="scientific">Caligus rogercresseyi</name>
    <name type="common">Sea louse</name>
    <dbReference type="NCBI Taxonomy" id="217165"/>
    <lineage>
        <taxon>Eukaryota</taxon>
        <taxon>Metazoa</taxon>
        <taxon>Ecdysozoa</taxon>
        <taxon>Arthropoda</taxon>
        <taxon>Crustacea</taxon>
        <taxon>Multicrustacea</taxon>
        <taxon>Hexanauplia</taxon>
        <taxon>Copepoda</taxon>
        <taxon>Siphonostomatoida</taxon>
        <taxon>Caligidae</taxon>
        <taxon>Caligus</taxon>
    </lineage>
</organism>
<dbReference type="AlphaFoldDB" id="A0A7T8KCK1"/>